<dbReference type="AlphaFoldDB" id="A0A087UE57"/>
<dbReference type="EMBL" id="KK119411">
    <property type="protein sequence ID" value="KFM75646.1"/>
    <property type="molecule type" value="Genomic_DNA"/>
</dbReference>
<reference evidence="1 2" key="1">
    <citation type="submission" date="2013-11" db="EMBL/GenBank/DDBJ databases">
        <title>Genome sequencing of Stegodyphus mimosarum.</title>
        <authorList>
            <person name="Bechsgaard J."/>
        </authorList>
    </citation>
    <scope>NUCLEOTIDE SEQUENCE [LARGE SCALE GENOMIC DNA]</scope>
</reference>
<name>A0A087UE57_STEMI</name>
<dbReference type="InterPro" id="IPR053720">
    <property type="entry name" value="Psm_Assembly_Chaperone"/>
</dbReference>
<evidence type="ECO:0000313" key="2">
    <source>
        <dbReference type="Proteomes" id="UP000054359"/>
    </source>
</evidence>
<feature type="non-terminal residue" evidence="1">
    <location>
        <position position="141"/>
    </location>
</feature>
<keyword evidence="1" id="KW-0647">Proteasome</keyword>
<dbReference type="OrthoDB" id="5839at2759"/>
<dbReference type="PANTHER" id="PTHR31051">
    <property type="entry name" value="PROTEASOME ASSEMBLY CHAPERONE 3"/>
    <property type="match status" value="1"/>
</dbReference>
<dbReference type="InterPro" id="IPR018788">
    <property type="entry name" value="Proteasome_assmbl_chp_3"/>
</dbReference>
<gene>
    <name evidence="1" type="ORF">X975_17351</name>
</gene>
<dbReference type="STRING" id="407821.A0A087UE57"/>
<dbReference type="GO" id="GO:0043248">
    <property type="term" value="P:proteasome assembly"/>
    <property type="evidence" value="ECO:0007669"/>
    <property type="project" value="InterPro"/>
</dbReference>
<dbReference type="GO" id="GO:0000502">
    <property type="term" value="C:proteasome complex"/>
    <property type="evidence" value="ECO:0007669"/>
    <property type="project" value="UniProtKB-KW"/>
</dbReference>
<evidence type="ECO:0000313" key="1">
    <source>
        <dbReference type="EMBL" id="KFM75646.1"/>
    </source>
</evidence>
<dbReference type="Pfam" id="PF10178">
    <property type="entry name" value="PAC3"/>
    <property type="match status" value="1"/>
</dbReference>
<dbReference type="Proteomes" id="UP000054359">
    <property type="component" value="Unassembled WGS sequence"/>
</dbReference>
<protein>
    <submittedName>
        <fullName evidence="1">Proteasome assembly chaperone 3</fullName>
    </submittedName>
</protein>
<dbReference type="PANTHER" id="PTHR31051:SF1">
    <property type="entry name" value="PROTEASOME ASSEMBLY CHAPERONE 3"/>
    <property type="match status" value="1"/>
</dbReference>
<dbReference type="OMA" id="ANCDDPQ"/>
<sequence>MNHASLNSEVNAMNEAQKWCIKSKTSKGTVCGRWTDISVIEFRDKHFIIATDCGKIGSMIQVLPEASVSKSSSSILNSKVILGKDEAEIHAVARSLVEGFKFNKPVIFGFSVKEYTKSSVSDLKQLIATTGGYECYEEVNA</sequence>
<proteinExistence type="predicted"/>
<keyword evidence="2" id="KW-1185">Reference proteome</keyword>
<organism evidence="1 2">
    <name type="scientific">Stegodyphus mimosarum</name>
    <name type="common">African social velvet spider</name>
    <dbReference type="NCBI Taxonomy" id="407821"/>
    <lineage>
        <taxon>Eukaryota</taxon>
        <taxon>Metazoa</taxon>
        <taxon>Ecdysozoa</taxon>
        <taxon>Arthropoda</taxon>
        <taxon>Chelicerata</taxon>
        <taxon>Arachnida</taxon>
        <taxon>Araneae</taxon>
        <taxon>Araneomorphae</taxon>
        <taxon>Entelegynae</taxon>
        <taxon>Eresoidea</taxon>
        <taxon>Eresidae</taxon>
        <taxon>Stegodyphus</taxon>
    </lineage>
</organism>
<dbReference type="Gene3D" id="3.30.230.90">
    <property type="match status" value="1"/>
</dbReference>
<accession>A0A087UE57</accession>